<reference evidence="3" key="1">
    <citation type="journal article" date="2019" name="Int. J. Syst. Evol. Microbiol.">
        <title>The Global Catalogue of Microorganisms (GCM) 10K type strain sequencing project: providing services to taxonomists for standard genome sequencing and annotation.</title>
        <authorList>
            <consortium name="The Broad Institute Genomics Platform"/>
            <consortium name="The Broad Institute Genome Sequencing Center for Infectious Disease"/>
            <person name="Wu L."/>
            <person name="Ma J."/>
        </authorList>
    </citation>
    <scope>NUCLEOTIDE SEQUENCE [LARGE SCALE GENOMIC DNA]</scope>
    <source>
        <strain evidence="3">CCUG 62974</strain>
    </source>
</reference>
<accession>A0ABW3DTG2</accession>
<evidence type="ECO:0000313" key="3">
    <source>
        <dbReference type="Proteomes" id="UP001597024"/>
    </source>
</evidence>
<organism evidence="2 3">
    <name type="scientific">Streptosporangium algeriense</name>
    <dbReference type="NCBI Taxonomy" id="1682748"/>
    <lineage>
        <taxon>Bacteria</taxon>
        <taxon>Bacillati</taxon>
        <taxon>Actinomycetota</taxon>
        <taxon>Actinomycetes</taxon>
        <taxon>Streptosporangiales</taxon>
        <taxon>Streptosporangiaceae</taxon>
        <taxon>Streptosporangium</taxon>
    </lineage>
</organism>
<feature type="region of interest" description="Disordered" evidence="1">
    <location>
        <begin position="400"/>
        <end position="440"/>
    </location>
</feature>
<feature type="region of interest" description="Disordered" evidence="1">
    <location>
        <begin position="499"/>
        <end position="542"/>
    </location>
</feature>
<feature type="compositionally biased region" description="Gly residues" evidence="1">
    <location>
        <begin position="530"/>
        <end position="539"/>
    </location>
</feature>
<evidence type="ECO:0000256" key="1">
    <source>
        <dbReference type="SAM" id="MobiDB-lite"/>
    </source>
</evidence>
<feature type="compositionally biased region" description="Pro residues" evidence="1">
    <location>
        <begin position="206"/>
        <end position="215"/>
    </location>
</feature>
<comment type="caution">
    <text evidence="2">The sequence shown here is derived from an EMBL/GenBank/DDBJ whole genome shotgun (WGS) entry which is preliminary data.</text>
</comment>
<dbReference type="Proteomes" id="UP001597024">
    <property type="component" value="Unassembled WGS sequence"/>
</dbReference>
<feature type="compositionally biased region" description="Low complexity" evidence="1">
    <location>
        <begin position="418"/>
        <end position="429"/>
    </location>
</feature>
<protein>
    <recommendedName>
        <fullName evidence="4">Zinc-finger domain-containing protein</fullName>
    </recommendedName>
</protein>
<dbReference type="EMBL" id="JBHTHX010000581">
    <property type="protein sequence ID" value="MFD0886336.1"/>
    <property type="molecule type" value="Genomic_DNA"/>
</dbReference>
<keyword evidence="3" id="KW-1185">Reference proteome</keyword>
<evidence type="ECO:0008006" key="4">
    <source>
        <dbReference type="Google" id="ProtNLM"/>
    </source>
</evidence>
<proteinExistence type="predicted"/>
<name>A0ABW3DTG2_9ACTN</name>
<sequence length="634" mass="68002">LAAGRALPAVVSVLTACLAEPSPPEGVGARGRLFSALRRDCLASPDHRERYVPDTGPGMPDEEVIERVWSLVEPLGTETLRLMYRHGLTTEDLAHVLAMPVEEVTRLATRTQDLLEILASGLDALANHRRTCPDLGPLVERIFPEEEWTAADIDEEAREHLITHMMRCPVCARPINIRYTVPQMVSHPRIRSLPPQVRRQLLDSLPEPPPSPPKPPARRSPGVAGAGKPETPLAAPMAVPETTTASNPRPRPTRQDRSTLPYQPVRSEGASRTGPGEGADRRDRPTPEAEPDRRARRDRSMPYGPASGDRSPGRRSPEQSSPERRSPEGRSPEGRSPEGRSPERHGDRPTLPSLPVLSARAPASPKTPDSSGPPLAPPVPGQNTPLYDALFTQAWARNTAARETDASATMPSLPTVPKPTAKPTAKSGAAGRGRGEGREPYEMEGYPLGVRVLEALAPLGTWLRNTTVKVVIVVVAGTTGTLLGMNLLAPVMGSRDAVTSLRTTTQSQTPDRPTASPEVTFPGTEPSGSTSGGSGGSGGLADRVRVPPLVTLNEFGQGNILLTVTGSPLRWRVTAPGLTVRPSSGTTRPGRPDVITLRAHRIRHWCGTPFTATASLTVHGPDDSITTTVRWQTC</sequence>
<evidence type="ECO:0000313" key="2">
    <source>
        <dbReference type="EMBL" id="MFD0886336.1"/>
    </source>
</evidence>
<feature type="compositionally biased region" description="Polar residues" evidence="1">
    <location>
        <begin position="500"/>
        <end position="511"/>
    </location>
</feature>
<gene>
    <name evidence="2" type="ORF">ACFQ08_17455</name>
</gene>
<feature type="compositionally biased region" description="Basic and acidic residues" evidence="1">
    <location>
        <begin position="311"/>
        <end position="348"/>
    </location>
</feature>
<feature type="non-terminal residue" evidence="2">
    <location>
        <position position="1"/>
    </location>
</feature>
<feature type="compositionally biased region" description="Basic and acidic residues" evidence="1">
    <location>
        <begin position="278"/>
        <end position="300"/>
    </location>
</feature>
<feature type="region of interest" description="Disordered" evidence="1">
    <location>
        <begin position="201"/>
        <end position="385"/>
    </location>
</feature>